<reference evidence="3 4" key="1">
    <citation type="submission" date="2021-02" db="EMBL/GenBank/DDBJ databases">
        <title>Streptomyces spirodelae sp. nov., isolated from duckweed.</title>
        <authorList>
            <person name="Saimee Y."/>
            <person name="Duangmal K."/>
        </authorList>
    </citation>
    <scope>NUCLEOTIDE SEQUENCE [LARGE SCALE GENOMIC DNA]</scope>
    <source>
        <strain evidence="3 4">DSM 42105</strain>
    </source>
</reference>
<evidence type="ECO:0000256" key="1">
    <source>
        <dbReference type="SAM" id="MobiDB-lite"/>
    </source>
</evidence>
<dbReference type="GeneID" id="96257792"/>
<sequence length="300" mass="31973">MRVRSARPVELVVAAALATALLMATGCGSRQPDGGGESQERDHRARQVAAAWDGSAAAAAWRSGYHPLGEVTQLPQGGLRGKADKQAYRARSFVLRGQLPGNGRKDGRVTWRGDGSLTRPLLAAKEAYKTLTPHHTEPHLTVTGARLGAMSVTTSRGPAVVPAWLFNLEGYDSPLKQPAVTPSKLPRSPIERTTDVPGHPVRQLLALSPDGRSVTVAAQHGACDKGVVVDVLETRGSVVLSGSVKPDKDRKPGDLCTKEAIFERVTVKLQRAVGNRPLLDALTGRPIPYRPPLGLQPSRS</sequence>
<dbReference type="RefSeq" id="WP_209209347.1">
    <property type="nucleotide sequence ID" value="NZ_JAFFZM010000002.1"/>
</dbReference>
<evidence type="ECO:0008006" key="5">
    <source>
        <dbReference type="Google" id="ProtNLM"/>
    </source>
</evidence>
<accession>A0ABS3XRB8</accession>
<name>A0ABS3XRB8_9ACTN</name>
<comment type="caution">
    <text evidence="3">The sequence shown here is derived from an EMBL/GenBank/DDBJ whole genome shotgun (WGS) entry which is preliminary data.</text>
</comment>
<feature type="chain" id="PRO_5046149657" description="Lipoprotein" evidence="2">
    <location>
        <begin position="25"/>
        <end position="300"/>
    </location>
</feature>
<protein>
    <recommendedName>
        <fullName evidence="5">Lipoprotein</fullName>
    </recommendedName>
</protein>
<evidence type="ECO:0000313" key="3">
    <source>
        <dbReference type="EMBL" id="MBO8197512.1"/>
    </source>
</evidence>
<organism evidence="3 4">
    <name type="scientific">Streptomyces smyrnaeus</name>
    <dbReference type="NCBI Taxonomy" id="1387713"/>
    <lineage>
        <taxon>Bacteria</taxon>
        <taxon>Bacillati</taxon>
        <taxon>Actinomycetota</taxon>
        <taxon>Actinomycetes</taxon>
        <taxon>Kitasatosporales</taxon>
        <taxon>Streptomycetaceae</taxon>
        <taxon>Streptomyces</taxon>
    </lineage>
</organism>
<dbReference type="PROSITE" id="PS51257">
    <property type="entry name" value="PROKAR_LIPOPROTEIN"/>
    <property type="match status" value="1"/>
</dbReference>
<feature type="region of interest" description="Disordered" evidence="1">
    <location>
        <begin position="177"/>
        <end position="196"/>
    </location>
</feature>
<evidence type="ECO:0000256" key="2">
    <source>
        <dbReference type="SAM" id="SignalP"/>
    </source>
</evidence>
<feature type="signal peptide" evidence="2">
    <location>
        <begin position="1"/>
        <end position="24"/>
    </location>
</feature>
<dbReference type="Proteomes" id="UP000721954">
    <property type="component" value="Unassembled WGS sequence"/>
</dbReference>
<dbReference type="EMBL" id="JAFFZM010000002">
    <property type="protein sequence ID" value="MBO8197512.1"/>
    <property type="molecule type" value="Genomic_DNA"/>
</dbReference>
<gene>
    <name evidence="3" type="ORF">JW613_04180</name>
</gene>
<keyword evidence="2" id="KW-0732">Signal</keyword>
<proteinExistence type="predicted"/>
<keyword evidence="4" id="KW-1185">Reference proteome</keyword>
<evidence type="ECO:0000313" key="4">
    <source>
        <dbReference type="Proteomes" id="UP000721954"/>
    </source>
</evidence>